<dbReference type="Pfam" id="PF00015">
    <property type="entry name" value="MCPsignal"/>
    <property type="match status" value="1"/>
</dbReference>
<evidence type="ECO:0000256" key="3">
    <source>
        <dbReference type="PROSITE-ProRule" id="PRU00284"/>
    </source>
</evidence>
<dbReference type="GO" id="GO:0016020">
    <property type="term" value="C:membrane"/>
    <property type="evidence" value="ECO:0007669"/>
    <property type="project" value="InterPro"/>
</dbReference>
<keyword evidence="4" id="KW-0812">Transmembrane</keyword>
<keyword evidence="4" id="KW-0472">Membrane</keyword>
<feature type="domain" description="Methyl-accepting transducer" evidence="5">
    <location>
        <begin position="275"/>
        <end position="511"/>
    </location>
</feature>
<dbReference type="GO" id="GO:0007165">
    <property type="term" value="P:signal transduction"/>
    <property type="evidence" value="ECO:0007669"/>
    <property type="project" value="UniProtKB-KW"/>
</dbReference>
<feature type="domain" description="HAMP" evidence="6">
    <location>
        <begin position="204"/>
        <end position="256"/>
    </location>
</feature>
<dbReference type="InterPro" id="IPR004089">
    <property type="entry name" value="MCPsignal_dom"/>
</dbReference>
<evidence type="ECO:0000259" key="6">
    <source>
        <dbReference type="PROSITE" id="PS50885"/>
    </source>
</evidence>
<comment type="similarity">
    <text evidence="2">Belongs to the methyl-accepting chemotaxis (MCP) protein family.</text>
</comment>
<keyword evidence="4" id="KW-1133">Transmembrane helix</keyword>
<dbReference type="PROSITE" id="PS50111">
    <property type="entry name" value="CHEMOTAXIS_TRANSDUC_2"/>
    <property type="match status" value="1"/>
</dbReference>
<dbReference type="PANTHER" id="PTHR32089">
    <property type="entry name" value="METHYL-ACCEPTING CHEMOTAXIS PROTEIN MCPB"/>
    <property type="match status" value="1"/>
</dbReference>
<gene>
    <name evidence="7" type="ORF">SAMN04488502_105113</name>
</gene>
<dbReference type="SMART" id="SM00304">
    <property type="entry name" value="HAMP"/>
    <property type="match status" value="1"/>
</dbReference>
<dbReference type="SMART" id="SM00283">
    <property type="entry name" value="MA"/>
    <property type="match status" value="1"/>
</dbReference>
<dbReference type="Proteomes" id="UP000214880">
    <property type="component" value="Unassembled WGS sequence"/>
</dbReference>
<dbReference type="InterPro" id="IPR003660">
    <property type="entry name" value="HAMP_dom"/>
</dbReference>
<dbReference type="Gene3D" id="1.10.287.950">
    <property type="entry name" value="Methyl-accepting chemotaxis protein"/>
    <property type="match status" value="1"/>
</dbReference>
<dbReference type="EMBL" id="FNHB01000005">
    <property type="protein sequence ID" value="SDM52049.1"/>
    <property type="molecule type" value="Genomic_DNA"/>
</dbReference>
<organism evidence="7 8">
    <name type="scientific">Dendrosporobacter quercicolus</name>
    <dbReference type="NCBI Taxonomy" id="146817"/>
    <lineage>
        <taxon>Bacteria</taxon>
        <taxon>Bacillati</taxon>
        <taxon>Bacillota</taxon>
        <taxon>Negativicutes</taxon>
        <taxon>Selenomonadales</taxon>
        <taxon>Sporomusaceae</taxon>
        <taxon>Dendrosporobacter</taxon>
    </lineage>
</organism>
<evidence type="ECO:0000256" key="4">
    <source>
        <dbReference type="SAM" id="Phobius"/>
    </source>
</evidence>
<dbReference type="InterPro" id="IPR004090">
    <property type="entry name" value="Chemotax_Me-accpt_rcpt"/>
</dbReference>
<feature type="transmembrane region" description="Helical" evidence="4">
    <location>
        <begin position="7"/>
        <end position="25"/>
    </location>
</feature>
<evidence type="ECO:0000259" key="5">
    <source>
        <dbReference type="PROSITE" id="PS50111"/>
    </source>
</evidence>
<keyword evidence="8" id="KW-1185">Reference proteome</keyword>
<dbReference type="GO" id="GO:0004888">
    <property type="term" value="F:transmembrane signaling receptor activity"/>
    <property type="evidence" value="ECO:0007669"/>
    <property type="project" value="InterPro"/>
</dbReference>
<dbReference type="RefSeq" id="WP_092072959.1">
    <property type="nucleotide sequence ID" value="NZ_FNHB01000005.1"/>
</dbReference>
<name>A0A1G9TWD6_9FIRM</name>
<sequence>MKLTGKMVSSFIAVVLVASIGFIYMSREIDAIAETAETFKTTDLPRLALSNDIALRATGQVASMRGYWISRDESMLKEYHKLKELNIQAENELIEKSGTEAARQLAGELKTANEQYSALVENKILPLLQSGNTEEATRNMLNEVTPAANALQKKVNEAKEFRNAAIDKSIDNILNSARTAQNASVIAALVSALLGIAIGFFSARNIASPVKQMAQAAEKLALGDLTIEIQPQSKDEVGQLASSFATAVTNLRNLVRQVSANAEQVAASSEELTASADQSAQAANQIAASITDVARGAEEQLTAANETSAVVEQTTAGLQQIASSTNQVTAKSAEAARQAATGGEAVAKAVSQMAEIEKSVQAVAGTVDKLSAQSQEIGTIVDTIAGIAGQTNLLALNAAIEAARAGEQGRGFAVVAEEVRKLAEQSEEAAKQIAALISEIQQDTAQAVTAMNEGSHEVKLGTEVVNMAGVSFRQINELVDQVSDQVKEISAAIDQMAQGSQQMVNSVKKIDDLSKNASGEAQSVSAATEEQSASMQEVASASQSLAKLAEDMQIAVRQFKL</sequence>
<evidence type="ECO:0000313" key="7">
    <source>
        <dbReference type="EMBL" id="SDM52049.1"/>
    </source>
</evidence>
<dbReference type="OrthoDB" id="5392220at2"/>
<keyword evidence="1 3" id="KW-0807">Transducer</keyword>
<dbReference type="CDD" id="cd06225">
    <property type="entry name" value="HAMP"/>
    <property type="match status" value="1"/>
</dbReference>
<proteinExistence type="inferred from homology"/>
<reference evidence="7 8" key="1">
    <citation type="submission" date="2016-10" db="EMBL/GenBank/DDBJ databases">
        <authorList>
            <person name="de Groot N.N."/>
        </authorList>
    </citation>
    <scope>NUCLEOTIDE SEQUENCE [LARGE SCALE GENOMIC DNA]</scope>
    <source>
        <strain evidence="7 8">DSM 1736</strain>
    </source>
</reference>
<dbReference type="AlphaFoldDB" id="A0A1G9TWD6"/>
<dbReference type="STRING" id="146817.SAMN04488502_105113"/>
<evidence type="ECO:0000256" key="1">
    <source>
        <dbReference type="ARBA" id="ARBA00023224"/>
    </source>
</evidence>
<accession>A0A1G9TWD6</accession>
<dbReference type="SUPFAM" id="SSF58104">
    <property type="entry name" value="Methyl-accepting chemotaxis protein (MCP) signaling domain"/>
    <property type="match status" value="1"/>
</dbReference>
<evidence type="ECO:0000256" key="2">
    <source>
        <dbReference type="ARBA" id="ARBA00029447"/>
    </source>
</evidence>
<protein>
    <submittedName>
        <fullName evidence="7">Methyl-accepting chemotaxis protein</fullName>
    </submittedName>
</protein>
<dbReference type="PRINTS" id="PR00260">
    <property type="entry name" value="CHEMTRNSDUCR"/>
</dbReference>
<dbReference type="PANTHER" id="PTHR32089:SF112">
    <property type="entry name" value="LYSOZYME-LIKE PROTEIN-RELATED"/>
    <property type="match status" value="1"/>
</dbReference>
<dbReference type="PROSITE" id="PS50885">
    <property type="entry name" value="HAMP"/>
    <property type="match status" value="1"/>
</dbReference>
<dbReference type="GO" id="GO:0006935">
    <property type="term" value="P:chemotaxis"/>
    <property type="evidence" value="ECO:0007669"/>
    <property type="project" value="InterPro"/>
</dbReference>
<dbReference type="CDD" id="cd11386">
    <property type="entry name" value="MCP_signal"/>
    <property type="match status" value="1"/>
</dbReference>
<dbReference type="Pfam" id="PF00672">
    <property type="entry name" value="HAMP"/>
    <property type="match status" value="1"/>
</dbReference>
<dbReference type="Gene3D" id="6.10.340.10">
    <property type="match status" value="1"/>
</dbReference>
<evidence type="ECO:0000313" key="8">
    <source>
        <dbReference type="Proteomes" id="UP000214880"/>
    </source>
</evidence>